<name>A0A067NS56_PLEO1</name>
<organism evidence="1 2">
    <name type="scientific">Pleurotus ostreatus (strain PC15)</name>
    <name type="common">Oyster mushroom</name>
    <dbReference type="NCBI Taxonomy" id="1137138"/>
    <lineage>
        <taxon>Eukaryota</taxon>
        <taxon>Fungi</taxon>
        <taxon>Dikarya</taxon>
        <taxon>Basidiomycota</taxon>
        <taxon>Agaricomycotina</taxon>
        <taxon>Agaricomycetes</taxon>
        <taxon>Agaricomycetidae</taxon>
        <taxon>Agaricales</taxon>
        <taxon>Pleurotineae</taxon>
        <taxon>Pleurotaceae</taxon>
        <taxon>Pleurotus</taxon>
    </lineage>
</organism>
<dbReference type="Pfam" id="PF07367">
    <property type="entry name" value="FB_lectin"/>
    <property type="match status" value="1"/>
</dbReference>
<dbReference type="EMBL" id="KL198009">
    <property type="protein sequence ID" value="KDQ26466.1"/>
    <property type="molecule type" value="Genomic_DNA"/>
</dbReference>
<protein>
    <recommendedName>
        <fullName evidence="3">Lectin</fullName>
    </recommendedName>
</protein>
<dbReference type="Proteomes" id="UP000027073">
    <property type="component" value="Unassembled WGS sequence"/>
</dbReference>
<accession>A0A067NS56</accession>
<dbReference type="InterPro" id="IPR015926">
    <property type="entry name" value="Cytolysin/lectin"/>
</dbReference>
<sequence>MSYKFVVRVYQTNTNAFFKPVEASVYKAGTWANNDGEHILLLGYDTSAAIRLDAGSEHVVVFLGNHDKNVWCDIDTDIGGKSSAQLNMQYYDGQARERDRKKFQKSANITNKKARKFNVELVGDPSSHLLTANIIIH</sequence>
<proteinExistence type="predicted"/>
<gene>
    <name evidence="1" type="ORF">PLEOSDRAFT_159618</name>
</gene>
<dbReference type="InParanoid" id="A0A067NS56"/>
<reference evidence="2" key="1">
    <citation type="journal article" date="2014" name="Proc. Natl. Acad. Sci. U.S.A.">
        <title>Extensive sampling of basidiomycete genomes demonstrates inadequacy of the white-rot/brown-rot paradigm for wood decay fungi.</title>
        <authorList>
            <person name="Riley R."/>
            <person name="Salamov A.A."/>
            <person name="Brown D.W."/>
            <person name="Nagy L.G."/>
            <person name="Floudas D."/>
            <person name="Held B.W."/>
            <person name="Levasseur A."/>
            <person name="Lombard V."/>
            <person name="Morin E."/>
            <person name="Otillar R."/>
            <person name="Lindquist E.A."/>
            <person name="Sun H."/>
            <person name="LaButti K.M."/>
            <person name="Schmutz J."/>
            <person name="Jabbour D."/>
            <person name="Luo H."/>
            <person name="Baker S.E."/>
            <person name="Pisabarro A.G."/>
            <person name="Walton J.D."/>
            <person name="Blanchette R.A."/>
            <person name="Henrissat B."/>
            <person name="Martin F."/>
            <person name="Cullen D."/>
            <person name="Hibbett D.S."/>
            <person name="Grigoriev I.V."/>
        </authorList>
    </citation>
    <scope>NUCLEOTIDE SEQUENCE [LARGE SCALE GENOMIC DNA]</scope>
    <source>
        <strain evidence="2">PC15</strain>
    </source>
</reference>
<evidence type="ECO:0000313" key="1">
    <source>
        <dbReference type="EMBL" id="KDQ26466.1"/>
    </source>
</evidence>
<dbReference type="HOGENOM" id="CLU_122482_0_0_1"/>
<dbReference type="AlphaFoldDB" id="A0A067NS56"/>
<evidence type="ECO:0000313" key="2">
    <source>
        <dbReference type="Proteomes" id="UP000027073"/>
    </source>
</evidence>
<evidence type="ECO:0008006" key="3">
    <source>
        <dbReference type="Google" id="ProtNLM"/>
    </source>
</evidence>
<dbReference type="OrthoDB" id="4791458at2759"/>
<dbReference type="STRING" id="1137138.A0A067NS56"/>
<dbReference type="InterPro" id="IPR009960">
    <property type="entry name" value="Fruit_body_lectin_fun"/>
</dbReference>
<dbReference type="SUPFAM" id="SSF63724">
    <property type="entry name" value="Cytolysin/lectin"/>
    <property type="match status" value="1"/>
</dbReference>
<dbReference type="Gene3D" id="2.60.270.20">
    <property type="entry name" value="Cytolysin/lectin"/>
    <property type="match status" value="1"/>
</dbReference>
<dbReference type="SMR" id="A0A067NS56"/>
<dbReference type="VEuPathDB" id="FungiDB:PLEOSDRAFT_159618"/>